<keyword evidence="2" id="KW-1185">Reference proteome</keyword>
<accession>A0A8J2JRS8</accession>
<sequence length="91" mass="10878">MRFYSVYSSNDDFLFIALRIEKFLTNWISVISGSLVRLNSKLKVIYCYWAAVLAIDVKHCPFDPLFWNKYFLLDWRTFSLDTLTLRIPELD</sequence>
<reference evidence="1" key="1">
    <citation type="submission" date="2021-06" db="EMBL/GenBank/DDBJ databases">
        <authorList>
            <person name="Hodson N. C."/>
            <person name="Mongue J. A."/>
            <person name="Jaron S. K."/>
        </authorList>
    </citation>
    <scope>NUCLEOTIDE SEQUENCE</scope>
</reference>
<dbReference type="Proteomes" id="UP000708208">
    <property type="component" value="Unassembled WGS sequence"/>
</dbReference>
<name>A0A8J2JRS8_9HEXA</name>
<protein>
    <submittedName>
        <fullName evidence="1">Uncharacterized protein</fullName>
    </submittedName>
</protein>
<gene>
    <name evidence="1" type="ORF">AFUS01_LOCUS12785</name>
</gene>
<dbReference type="AlphaFoldDB" id="A0A8J2JRS8"/>
<proteinExistence type="predicted"/>
<comment type="caution">
    <text evidence="1">The sequence shown here is derived from an EMBL/GenBank/DDBJ whole genome shotgun (WGS) entry which is preliminary data.</text>
</comment>
<evidence type="ECO:0000313" key="1">
    <source>
        <dbReference type="EMBL" id="CAG7723717.1"/>
    </source>
</evidence>
<dbReference type="EMBL" id="CAJVCH010101849">
    <property type="protein sequence ID" value="CAG7723717.1"/>
    <property type="molecule type" value="Genomic_DNA"/>
</dbReference>
<evidence type="ECO:0000313" key="2">
    <source>
        <dbReference type="Proteomes" id="UP000708208"/>
    </source>
</evidence>
<organism evidence="1 2">
    <name type="scientific">Allacma fusca</name>
    <dbReference type="NCBI Taxonomy" id="39272"/>
    <lineage>
        <taxon>Eukaryota</taxon>
        <taxon>Metazoa</taxon>
        <taxon>Ecdysozoa</taxon>
        <taxon>Arthropoda</taxon>
        <taxon>Hexapoda</taxon>
        <taxon>Collembola</taxon>
        <taxon>Symphypleona</taxon>
        <taxon>Sminthuridae</taxon>
        <taxon>Allacma</taxon>
    </lineage>
</organism>